<evidence type="ECO:0000313" key="10">
    <source>
        <dbReference type="EMBL" id="CAA6826712.1"/>
    </source>
</evidence>
<comment type="similarity">
    <text evidence="1">Belongs to the CRISPR-associated Csm3 family.</text>
</comment>
<dbReference type="InterPro" id="IPR052216">
    <property type="entry name" value="CRISPR_Csm3_endoribonuclease"/>
</dbReference>
<evidence type="ECO:0000256" key="8">
    <source>
        <dbReference type="ARBA" id="ARBA00033183"/>
    </source>
</evidence>
<evidence type="ECO:0000256" key="7">
    <source>
        <dbReference type="ARBA" id="ARBA00023118"/>
    </source>
</evidence>
<evidence type="ECO:0000256" key="6">
    <source>
        <dbReference type="ARBA" id="ARBA00022884"/>
    </source>
</evidence>
<evidence type="ECO:0000256" key="3">
    <source>
        <dbReference type="ARBA" id="ARBA00022722"/>
    </source>
</evidence>
<organism evidence="10">
    <name type="scientific">uncultured Sulfurovum sp</name>
    <dbReference type="NCBI Taxonomy" id="269237"/>
    <lineage>
        <taxon>Bacteria</taxon>
        <taxon>Pseudomonadati</taxon>
        <taxon>Campylobacterota</taxon>
        <taxon>Epsilonproteobacteria</taxon>
        <taxon>Campylobacterales</taxon>
        <taxon>Sulfurovaceae</taxon>
        <taxon>Sulfurovum</taxon>
        <taxon>environmental samples</taxon>
    </lineage>
</organism>
<keyword evidence="4" id="KW-0255">Endonuclease</keyword>
<keyword evidence="7" id="KW-0051">Antiviral defense</keyword>
<keyword evidence="3" id="KW-0540">Nuclease</keyword>
<evidence type="ECO:0000259" key="9">
    <source>
        <dbReference type="Pfam" id="PF03787"/>
    </source>
</evidence>
<dbReference type="EMBL" id="CACVAU010000089">
    <property type="protein sequence ID" value="CAA6826712.1"/>
    <property type="molecule type" value="Genomic_DNA"/>
</dbReference>
<dbReference type="GO" id="GO:0003723">
    <property type="term" value="F:RNA binding"/>
    <property type="evidence" value="ECO:0007669"/>
    <property type="project" value="UniProtKB-KW"/>
</dbReference>
<proteinExistence type="inferred from homology"/>
<dbReference type="NCBIfam" id="TIGR02582">
    <property type="entry name" value="cas7_TM1809"/>
    <property type="match status" value="1"/>
</dbReference>
<protein>
    <recommendedName>
        <fullName evidence="2">CRISPR system Cms endoribonuclease Csm3</fullName>
    </recommendedName>
    <alternativeName>
        <fullName evidence="8">CRISPR type III A-associated RAMP protein Csm3</fullName>
    </alternativeName>
</protein>
<dbReference type="PANTHER" id="PTHR35579:SF3">
    <property type="entry name" value="CRISPR SYSTEM CMS ENDORIBONUCLEASE CSM3"/>
    <property type="match status" value="1"/>
</dbReference>
<dbReference type="GO" id="GO:0016787">
    <property type="term" value="F:hydrolase activity"/>
    <property type="evidence" value="ECO:0007669"/>
    <property type="project" value="UniProtKB-KW"/>
</dbReference>
<dbReference type="PANTHER" id="PTHR35579">
    <property type="entry name" value="CRISPR SYSTEM CMS ENDORIBONUCLEASE CSM3"/>
    <property type="match status" value="1"/>
</dbReference>
<keyword evidence="5" id="KW-0378">Hydrolase</keyword>
<evidence type="ECO:0000256" key="1">
    <source>
        <dbReference type="ARBA" id="ARBA00006342"/>
    </source>
</evidence>
<gene>
    <name evidence="10" type="ORF">HELGO_WM8214</name>
</gene>
<feature type="domain" description="CRISPR type III-associated protein" evidence="9">
    <location>
        <begin position="7"/>
        <end position="227"/>
    </location>
</feature>
<evidence type="ECO:0000256" key="4">
    <source>
        <dbReference type="ARBA" id="ARBA00022759"/>
    </source>
</evidence>
<accession>A0A6S6U1C8</accession>
<reference evidence="10" key="1">
    <citation type="submission" date="2020-01" db="EMBL/GenBank/DDBJ databases">
        <authorList>
            <person name="Meier V. D."/>
            <person name="Meier V D."/>
        </authorList>
    </citation>
    <scope>NUCLEOTIDE SEQUENCE</scope>
    <source>
        <strain evidence="10">HLG_WM_MAG_05</strain>
    </source>
</reference>
<sequence>MITIDSKLTLVTGLHIGGADDGMKIGGVDSPVMKREVFCDENSGEVGFGYKRKITEPYIAGSSLKGKIRTLLEHYFRLVDPLGKGSVVDSKSSFGNETYRNLIIKLFGESAGNDGIEGEINITRAVFRDCFITKEVRKASLDGKIKLTEEKYENTIDRKTGTVDSRSGGVRQIERVPSAVEFDFTMSLRVFEKDSEVLFKNTILLGLKLLELDALGGSGSRGYGRVRFDDISGEIKELDEKIKNEINKG</sequence>
<keyword evidence="6" id="KW-0694">RNA-binding</keyword>
<name>A0A6S6U1C8_9BACT</name>
<dbReference type="GO" id="GO:0051607">
    <property type="term" value="P:defense response to virus"/>
    <property type="evidence" value="ECO:0007669"/>
    <property type="project" value="UniProtKB-KW"/>
</dbReference>
<dbReference type="Pfam" id="PF03787">
    <property type="entry name" value="RAMPs"/>
    <property type="match status" value="1"/>
</dbReference>
<evidence type="ECO:0000256" key="2">
    <source>
        <dbReference type="ARBA" id="ARBA00022150"/>
    </source>
</evidence>
<dbReference type="GO" id="GO:0004519">
    <property type="term" value="F:endonuclease activity"/>
    <property type="evidence" value="ECO:0007669"/>
    <property type="project" value="UniProtKB-KW"/>
</dbReference>
<dbReference type="InterPro" id="IPR013412">
    <property type="entry name" value="CRISPR-assoc_RAMP_Csm3"/>
</dbReference>
<dbReference type="AlphaFoldDB" id="A0A6S6U1C8"/>
<dbReference type="InterPro" id="IPR005537">
    <property type="entry name" value="RAMP_III_fam"/>
</dbReference>
<evidence type="ECO:0000256" key="5">
    <source>
        <dbReference type="ARBA" id="ARBA00022801"/>
    </source>
</evidence>